<dbReference type="InterPro" id="IPR005358">
    <property type="entry name" value="Puta_zinc/iron-chelating_dom"/>
</dbReference>
<dbReference type="PANTHER" id="PTHR35866:SF1">
    <property type="entry name" value="YKGJ FAMILY CYSTEINE CLUSTER PROTEIN"/>
    <property type="match status" value="1"/>
</dbReference>
<keyword evidence="2" id="KW-1185">Reference proteome</keyword>
<proteinExistence type="predicted"/>
<dbReference type="EMBL" id="VKGC01000005">
    <property type="protein sequence ID" value="TSA85760.1"/>
    <property type="molecule type" value="Genomic_DNA"/>
</dbReference>
<dbReference type="AlphaFoldDB" id="A0A553UZY7"/>
<sequence>MEQGFNFSFDSKACDSCGARCCLGAEGYVFASIAELKAISLFLNMPFETFTLRYVRRVGNAYSLLEKRALLSSGYACVFLDEPTKRCAIYPVRPKQCQTFPFWECFKTNREKLLALCPGVRMD</sequence>
<organism evidence="1 2">
    <name type="scientific">Helicobacter mehlei</name>
    <dbReference type="NCBI Taxonomy" id="2316080"/>
    <lineage>
        <taxon>Bacteria</taxon>
        <taxon>Pseudomonadati</taxon>
        <taxon>Campylobacterota</taxon>
        <taxon>Epsilonproteobacteria</taxon>
        <taxon>Campylobacterales</taxon>
        <taxon>Helicobacteraceae</taxon>
        <taxon>Helicobacter</taxon>
    </lineage>
</organism>
<dbReference type="Proteomes" id="UP000319322">
    <property type="component" value="Unassembled WGS sequence"/>
</dbReference>
<gene>
    <name evidence="1" type="ORF">FNE76_03165</name>
</gene>
<protein>
    <submittedName>
        <fullName evidence="1">YkgJ family cysteine cluster protein</fullName>
    </submittedName>
</protein>
<dbReference type="PANTHER" id="PTHR35866">
    <property type="entry name" value="PUTATIVE-RELATED"/>
    <property type="match status" value="1"/>
</dbReference>
<reference evidence="1" key="1">
    <citation type="submission" date="2019-07" db="EMBL/GenBank/DDBJ databases">
        <title>Helicobacter labacensis sp. nov., Helicobacter mehlei sp. nov. and Helicobacter vulpis sp. nov., isolated from gastric mucosa of red fox (Vulpis vulpis).</title>
        <authorList>
            <person name="Kusar D."/>
            <person name="Gruntar I."/>
            <person name="Pate M."/>
            <person name="Zajc U."/>
            <person name="Ocepek M."/>
        </authorList>
    </citation>
    <scope>NUCLEOTIDE SEQUENCE [LARGE SCALE GENOMIC DNA]</scope>
    <source>
        <strain evidence="1">L8b</strain>
    </source>
</reference>
<dbReference type="OrthoDB" id="9810361at2"/>
<comment type="caution">
    <text evidence="1">The sequence shown here is derived from an EMBL/GenBank/DDBJ whole genome shotgun (WGS) entry which is preliminary data.</text>
</comment>
<dbReference type="Pfam" id="PF03692">
    <property type="entry name" value="CxxCxxCC"/>
    <property type="match status" value="1"/>
</dbReference>
<name>A0A553UZY7_9HELI</name>
<evidence type="ECO:0000313" key="1">
    <source>
        <dbReference type="EMBL" id="TSA85760.1"/>
    </source>
</evidence>
<reference evidence="1" key="2">
    <citation type="submission" date="2019-07" db="EMBL/GenBank/DDBJ databases">
        <authorList>
            <person name="Papic B."/>
        </authorList>
    </citation>
    <scope>NUCLEOTIDE SEQUENCE [LARGE SCALE GENOMIC DNA]</scope>
    <source>
        <strain evidence="1">L8b</strain>
    </source>
</reference>
<dbReference type="RefSeq" id="WP_120948011.1">
    <property type="nucleotide sequence ID" value="NZ_QXQP01000011.1"/>
</dbReference>
<accession>A0A553UZY7</accession>
<evidence type="ECO:0000313" key="2">
    <source>
        <dbReference type="Proteomes" id="UP000319322"/>
    </source>
</evidence>